<dbReference type="Pfam" id="PF01479">
    <property type="entry name" value="S4"/>
    <property type="match status" value="1"/>
</dbReference>
<evidence type="ECO:0000256" key="6">
    <source>
        <dbReference type="RuleBase" id="RU362028"/>
    </source>
</evidence>
<dbReference type="InterPro" id="IPR006225">
    <property type="entry name" value="PsdUridine_synth_RluC/D"/>
</dbReference>
<evidence type="ECO:0000313" key="8">
    <source>
        <dbReference type="EMBL" id="NBR94275.1"/>
    </source>
</evidence>
<feature type="active site" evidence="4">
    <location>
        <position position="142"/>
    </location>
</feature>
<dbReference type="GO" id="GO:0000455">
    <property type="term" value="P:enzyme-directed rRNA pseudouridine synthesis"/>
    <property type="evidence" value="ECO:0007669"/>
    <property type="project" value="TreeGrafter"/>
</dbReference>
<dbReference type="PROSITE" id="PS50889">
    <property type="entry name" value="S4"/>
    <property type="match status" value="1"/>
</dbReference>
<dbReference type="InterPro" id="IPR020103">
    <property type="entry name" value="PsdUridine_synth_cat_dom_sf"/>
</dbReference>
<dbReference type="Gene3D" id="3.30.2350.10">
    <property type="entry name" value="Pseudouridine synthase"/>
    <property type="match status" value="1"/>
</dbReference>
<comment type="catalytic activity">
    <reaction evidence="6">
        <text>a uridine in RNA = a pseudouridine in RNA</text>
        <dbReference type="Rhea" id="RHEA:48348"/>
        <dbReference type="Rhea" id="RHEA-COMP:12068"/>
        <dbReference type="Rhea" id="RHEA-COMP:12069"/>
        <dbReference type="ChEBI" id="CHEBI:65314"/>
        <dbReference type="ChEBI" id="CHEBI:65315"/>
    </reaction>
</comment>
<dbReference type="InterPro" id="IPR050188">
    <property type="entry name" value="RluA_PseudoU_synthase"/>
</dbReference>
<dbReference type="SMART" id="SM00363">
    <property type="entry name" value="S4"/>
    <property type="match status" value="1"/>
</dbReference>
<name>A0A965GD17_9PROT</name>
<dbReference type="InterPro" id="IPR006224">
    <property type="entry name" value="PsdUridine_synth_RluA-like_CS"/>
</dbReference>
<feature type="domain" description="RNA-binding S4" evidence="7">
    <location>
        <begin position="17"/>
        <end position="79"/>
    </location>
</feature>
<dbReference type="InterPro" id="IPR002942">
    <property type="entry name" value="S4_RNA-bd"/>
</dbReference>
<organism evidence="8 9">
    <name type="scientific">Candidatus Fonsibacter lacus</name>
    <dbReference type="NCBI Taxonomy" id="2576439"/>
    <lineage>
        <taxon>Bacteria</taxon>
        <taxon>Pseudomonadati</taxon>
        <taxon>Pseudomonadota</taxon>
        <taxon>Alphaproteobacteria</taxon>
        <taxon>Candidatus Pelagibacterales</taxon>
        <taxon>Candidatus Pelagibacterales incertae sedis</taxon>
        <taxon>Candidatus Fonsibacter</taxon>
    </lineage>
</organism>
<gene>
    <name evidence="8" type="ORF">EBT44_05545</name>
</gene>
<sequence>MSTHTRTLEIPEGLDGERVDAALARALGLSRTMVAAAAERGGIFVNGKRVDKSARLAAGDLIEIEIIQESSRGVELDTADIPELHIVHSDEDILVIDKPLGVAAHPSIGWSGPTVVGVLTARGVSLSQLAPSERAGIVHRLDVGTSGLMVVAKSDQAYISLKEQFRSRQVKKIYHAIVQGHPDPTRGTIDAPIDRHPRDEFKFAVVADGKPSITHYQTLESFAGATLVEVELETGRTHQIRVHFAALRHPLVGDLMYGADPAFAKSLGLTRQWLHAHQLTFTHPGSGQEVSFISAYPADLASALASLRNPS</sequence>
<dbReference type="NCBIfam" id="TIGR00005">
    <property type="entry name" value="rluA_subfam"/>
    <property type="match status" value="1"/>
</dbReference>
<dbReference type="GO" id="GO:0003723">
    <property type="term" value="F:RNA binding"/>
    <property type="evidence" value="ECO:0007669"/>
    <property type="project" value="UniProtKB-KW"/>
</dbReference>
<keyword evidence="2 6" id="KW-0413">Isomerase</keyword>
<evidence type="ECO:0000256" key="5">
    <source>
        <dbReference type="PROSITE-ProRule" id="PRU00182"/>
    </source>
</evidence>
<dbReference type="InterPro" id="IPR036986">
    <property type="entry name" value="S4_RNA-bd_sf"/>
</dbReference>
<dbReference type="GO" id="GO:0160140">
    <property type="term" value="F:23S rRNA pseudouridine(1911/1915/1917) synthase activity"/>
    <property type="evidence" value="ECO:0007669"/>
    <property type="project" value="UniProtKB-EC"/>
</dbReference>
<keyword evidence="5" id="KW-0694">RNA-binding</keyword>
<evidence type="ECO:0000256" key="3">
    <source>
        <dbReference type="ARBA" id="ARBA00036882"/>
    </source>
</evidence>
<evidence type="ECO:0000259" key="7">
    <source>
        <dbReference type="SMART" id="SM00363"/>
    </source>
</evidence>
<comment type="caution">
    <text evidence="8">The sequence shown here is derived from an EMBL/GenBank/DDBJ whole genome shotgun (WGS) entry which is preliminary data.</text>
</comment>
<dbReference type="EMBL" id="RFXN01000090">
    <property type="protein sequence ID" value="NBR94275.1"/>
    <property type="molecule type" value="Genomic_DNA"/>
</dbReference>
<dbReference type="InterPro" id="IPR006145">
    <property type="entry name" value="PsdUridine_synth_RsuA/RluA"/>
</dbReference>
<evidence type="ECO:0000313" key="9">
    <source>
        <dbReference type="Proteomes" id="UP000740727"/>
    </source>
</evidence>
<protein>
    <recommendedName>
        <fullName evidence="6">Pseudouridine synthase</fullName>
        <ecNumber evidence="6">5.4.99.-</ecNumber>
    </recommendedName>
</protein>
<dbReference type="PANTHER" id="PTHR21600">
    <property type="entry name" value="MITOCHONDRIAL RNA PSEUDOURIDINE SYNTHASE"/>
    <property type="match status" value="1"/>
</dbReference>
<dbReference type="CDD" id="cd02869">
    <property type="entry name" value="PseudoU_synth_RluA_like"/>
    <property type="match status" value="1"/>
</dbReference>
<evidence type="ECO:0000256" key="2">
    <source>
        <dbReference type="ARBA" id="ARBA00023235"/>
    </source>
</evidence>
<dbReference type="Proteomes" id="UP000740727">
    <property type="component" value="Unassembled WGS sequence"/>
</dbReference>
<dbReference type="Pfam" id="PF00849">
    <property type="entry name" value="PseudoU_synth_2"/>
    <property type="match status" value="1"/>
</dbReference>
<comment type="catalytic activity">
    <reaction evidence="3">
        <text>uridine(1911/1915/1917) in 23S rRNA = pseudouridine(1911/1915/1917) in 23S rRNA</text>
        <dbReference type="Rhea" id="RHEA:42524"/>
        <dbReference type="Rhea" id="RHEA-COMP:10097"/>
        <dbReference type="Rhea" id="RHEA-COMP:10098"/>
        <dbReference type="ChEBI" id="CHEBI:65314"/>
        <dbReference type="ChEBI" id="CHEBI:65315"/>
        <dbReference type="EC" id="5.4.99.23"/>
    </reaction>
</comment>
<dbReference type="SUPFAM" id="SSF55120">
    <property type="entry name" value="Pseudouridine synthase"/>
    <property type="match status" value="1"/>
</dbReference>
<accession>A0A965GD17</accession>
<dbReference type="PANTHER" id="PTHR21600:SF44">
    <property type="entry name" value="RIBOSOMAL LARGE SUBUNIT PSEUDOURIDINE SYNTHASE D"/>
    <property type="match status" value="1"/>
</dbReference>
<dbReference type="CDD" id="cd00165">
    <property type="entry name" value="S4"/>
    <property type="match status" value="1"/>
</dbReference>
<dbReference type="Gene3D" id="3.10.290.10">
    <property type="entry name" value="RNA-binding S4 domain"/>
    <property type="match status" value="1"/>
</dbReference>
<comment type="function">
    <text evidence="6">Responsible for synthesis of pseudouridine from uracil.</text>
</comment>
<reference evidence="8" key="1">
    <citation type="submission" date="2018-10" db="EMBL/GenBank/DDBJ databases">
        <title>Iterative Subtractive Binning of Freshwater Chronoseries Metagenomes Recovers Nearly Complete Genomes from over Four Hundred Novel Species.</title>
        <authorList>
            <person name="Rodriguez-R L.M."/>
            <person name="Tsementzi D."/>
            <person name="Luo C."/>
            <person name="Konstantinidis K.T."/>
        </authorList>
    </citation>
    <scope>NUCLEOTIDE SEQUENCE</scope>
    <source>
        <strain evidence="8">WB5_2A_028</strain>
    </source>
</reference>
<proteinExistence type="inferred from homology"/>
<evidence type="ECO:0000256" key="1">
    <source>
        <dbReference type="ARBA" id="ARBA00010876"/>
    </source>
</evidence>
<dbReference type="SUPFAM" id="SSF55174">
    <property type="entry name" value="Alpha-L RNA-binding motif"/>
    <property type="match status" value="1"/>
</dbReference>
<dbReference type="EC" id="5.4.99.-" evidence="6"/>
<dbReference type="PROSITE" id="PS01129">
    <property type="entry name" value="PSI_RLU"/>
    <property type="match status" value="1"/>
</dbReference>
<comment type="similarity">
    <text evidence="1 6">Belongs to the pseudouridine synthase RluA family.</text>
</comment>
<evidence type="ECO:0000256" key="4">
    <source>
        <dbReference type="PIRSR" id="PIRSR606225-1"/>
    </source>
</evidence>
<dbReference type="AlphaFoldDB" id="A0A965GD17"/>